<dbReference type="GO" id="GO:0005802">
    <property type="term" value="C:trans-Golgi network"/>
    <property type="evidence" value="ECO:0007669"/>
    <property type="project" value="TreeGrafter"/>
</dbReference>
<dbReference type="InterPro" id="IPR024662">
    <property type="entry name" value="Trs65"/>
</dbReference>
<dbReference type="RefSeq" id="XP_007672147.1">
    <property type="nucleotide sequence ID" value="XM_007673957.1"/>
</dbReference>
<keyword evidence="3" id="KW-1185">Reference proteome</keyword>
<dbReference type="HOGENOM" id="CLU_015118_0_0_1"/>
<dbReference type="EMBL" id="KB445550">
    <property type="protein sequence ID" value="EMD00963.1"/>
    <property type="molecule type" value="Genomic_DNA"/>
</dbReference>
<name>M2M1N3_BAUPA</name>
<dbReference type="InterPro" id="IPR055420">
    <property type="entry name" value="IgD3_Trs65"/>
</dbReference>
<dbReference type="GO" id="GO:0006891">
    <property type="term" value="P:intra-Golgi vesicle-mediated transport"/>
    <property type="evidence" value="ECO:0007669"/>
    <property type="project" value="InterPro"/>
</dbReference>
<gene>
    <name evidence="2" type="ORF">BAUCODRAFT_81883</name>
</gene>
<feature type="non-terminal residue" evidence="2">
    <location>
        <position position="508"/>
    </location>
</feature>
<dbReference type="OMA" id="NPRITEC"/>
<dbReference type="OrthoDB" id="5345392at2759"/>
<dbReference type="GeneID" id="19117393"/>
<feature type="domain" description="Trafficking protein particle complex II-specific subunit 65 IgD3" evidence="1">
    <location>
        <begin position="372"/>
        <end position="507"/>
    </location>
</feature>
<sequence>MATAEGLRKRFEDLARGAYLDTIVPKFNTFDPAAAVRDGSPEEIGRAPLRRNLFFVRAVLPLLKTGLEAHATDAVPTGLGNAASASGKHDLTSANVPVTDDVQIASAGEHTYVFWQPTLHLVRPRVRLQRPAIYFTATVSLDLASLEDVSSSEAGYLVPFEPSPRNVLEALNPRPELNGKQIYLSEDRITKVAPKPPRKEDVVRPVRGASKRAFPTLPALFTRMQFSVMRDHILASLHLETSQAIAGIVNPTATDSFIRVQCLTEASLPLEMYAGDETVLLYWVNNENLSDPTSLRTPLSIAIAASATLEQGSQVELDIRWQVEPHLPSTAPDLTYRWSSSLSAAEQLPVLPHTDLVAPPTLVIPESLPPPADAGIAVFFSAPATTFQYDDFRLSVKCINKTSKTRRFAVVSLQPDGTMRTHQHADLAHDVSFVEPEMDVPLTTSMLPDVFCHTPDVRIGPVAPGASAEGLVELRALSTGILNLGSFRIVDLDTQCPVVIHDLPDVVS</sequence>
<dbReference type="AlphaFoldDB" id="M2M1N3"/>
<dbReference type="Proteomes" id="UP000011761">
    <property type="component" value="Unassembled WGS sequence"/>
</dbReference>
<dbReference type="PANTHER" id="PTHR28159">
    <property type="entry name" value="TRAFFICKING PROTEIN PARTICLE COMPLEX II-SPECIFIC SUBUNIT 65"/>
    <property type="match status" value="1"/>
</dbReference>
<dbReference type="KEGG" id="bcom:BAUCODRAFT_81883"/>
<proteinExistence type="predicted"/>
<dbReference type="STRING" id="717646.M2M1N3"/>
<dbReference type="Pfam" id="PF12735">
    <property type="entry name" value="IgD3_Trs65"/>
    <property type="match status" value="1"/>
</dbReference>
<dbReference type="GO" id="GO:1990071">
    <property type="term" value="C:TRAPPII protein complex"/>
    <property type="evidence" value="ECO:0007669"/>
    <property type="project" value="InterPro"/>
</dbReference>
<evidence type="ECO:0000259" key="1">
    <source>
        <dbReference type="Pfam" id="PF12735"/>
    </source>
</evidence>
<dbReference type="eggNOG" id="ENOG502SGQ1">
    <property type="taxonomic scope" value="Eukaryota"/>
</dbReference>
<evidence type="ECO:0000313" key="2">
    <source>
        <dbReference type="EMBL" id="EMD00963.1"/>
    </source>
</evidence>
<accession>M2M1N3</accession>
<dbReference type="PANTHER" id="PTHR28159:SF1">
    <property type="entry name" value="TRAFFICKING PROTEIN PARTICLE COMPLEX II-SPECIFIC SUBUNIT 65"/>
    <property type="match status" value="1"/>
</dbReference>
<protein>
    <recommendedName>
        <fullName evidence="1">Trafficking protein particle complex II-specific subunit 65 IgD3 domain-containing protein</fullName>
    </recommendedName>
</protein>
<evidence type="ECO:0000313" key="3">
    <source>
        <dbReference type="Proteomes" id="UP000011761"/>
    </source>
</evidence>
<reference evidence="2 3" key="1">
    <citation type="journal article" date="2012" name="PLoS Pathog.">
        <title>Diverse lifestyles and strategies of plant pathogenesis encoded in the genomes of eighteen Dothideomycetes fungi.</title>
        <authorList>
            <person name="Ohm R.A."/>
            <person name="Feau N."/>
            <person name="Henrissat B."/>
            <person name="Schoch C.L."/>
            <person name="Horwitz B.A."/>
            <person name="Barry K.W."/>
            <person name="Condon B.J."/>
            <person name="Copeland A.C."/>
            <person name="Dhillon B."/>
            <person name="Glaser F."/>
            <person name="Hesse C.N."/>
            <person name="Kosti I."/>
            <person name="LaButti K."/>
            <person name="Lindquist E.A."/>
            <person name="Lucas S."/>
            <person name="Salamov A.A."/>
            <person name="Bradshaw R.E."/>
            <person name="Ciuffetti L."/>
            <person name="Hamelin R.C."/>
            <person name="Kema G.H.J."/>
            <person name="Lawrence C."/>
            <person name="Scott J.A."/>
            <person name="Spatafora J.W."/>
            <person name="Turgeon B.G."/>
            <person name="de Wit P.J.G.M."/>
            <person name="Zhong S."/>
            <person name="Goodwin S.B."/>
            <person name="Grigoriev I.V."/>
        </authorList>
    </citation>
    <scope>NUCLEOTIDE SEQUENCE [LARGE SCALE GENOMIC DNA]</scope>
    <source>
        <strain evidence="2 3">UAMH 10762</strain>
    </source>
</reference>
<organism evidence="2 3">
    <name type="scientific">Baudoinia panamericana (strain UAMH 10762)</name>
    <name type="common">Angels' share fungus</name>
    <name type="synonym">Baudoinia compniacensis (strain UAMH 10762)</name>
    <dbReference type="NCBI Taxonomy" id="717646"/>
    <lineage>
        <taxon>Eukaryota</taxon>
        <taxon>Fungi</taxon>
        <taxon>Dikarya</taxon>
        <taxon>Ascomycota</taxon>
        <taxon>Pezizomycotina</taxon>
        <taxon>Dothideomycetes</taxon>
        <taxon>Dothideomycetidae</taxon>
        <taxon>Mycosphaerellales</taxon>
        <taxon>Teratosphaeriaceae</taxon>
        <taxon>Baudoinia</taxon>
    </lineage>
</organism>